<protein>
    <submittedName>
        <fullName evidence="1">Uncharacterized protein</fullName>
    </submittedName>
</protein>
<name>A0A8X6PG74_NEPPI</name>
<organism evidence="1 2">
    <name type="scientific">Nephila pilipes</name>
    <name type="common">Giant wood spider</name>
    <name type="synonym">Nephila maculata</name>
    <dbReference type="NCBI Taxonomy" id="299642"/>
    <lineage>
        <taxon>Eukaryota</taxon>
        <taxon>Metazoa</taxon>
        <taxon>Ecdysozoa</taxon>
        <taxon>Arthropoda</taxon>
        <taxon>Chelicerata</taxon>
        <taxon>Arachnida</taxon>
        <taxon>Araneae</taxon>
        <taxon>Araneomorphae</taxon>
        <taxon>Entelegynae</taxon>
        <taxon>Araneoidea</taxon>
        <taxon>Nephilidae</taxon>
        <taxon>Nephila</taxon>
    </lineage>
</organism>
<sequence length="78" mass="9262">MLEMEELREAIRNLKVKKQPSSDNIIPEFLRHLGPEAQNTLVLHYNIFWKEKTSIPTDWDRATVIPIHKKRKPIDDLD</sequence>
<evidence type="ECO:0000313" key="1">
    <source>
        <dbReference type="EMBL" id="GFT68815.1"/>
    </source>
</evidence>
<comment type="caution">
    <text evidence="1">The sequence shown here is derived from an EMBL/GenBank/DDBJ whole genome shotgun (WGS) entry which is preliminary data.</text>
</comment>
<dbReference type="OrthoDB" id="7437619at2759"/>
<accession>A0A8X6PG74</accession>
<dbReference type="Proteomes" id="UP000887013">
    <property type="component" value="Unassembled WGS sequence"/>
</dbReference>
<dbReference type="EMBL" id="BMAW01116040">
    <property type="protein sequence ID" value="GFT68815.1"/>
    <property type="molecule type" value="Genomic_DNA"/>
</dbReference>
<keyword evidence="2" id="KW-1185">Reference proteome</keyword>
<reference evidence="1" key="1">
    <citation type="submission" date="2020-08" db="EMBL/GenBank/DDBJ databases">
        <title>Multicomponent nature underlies the extraordinary mechanical properties of spider dragline silk.</title>
        <authorList>
            <person name="Kono N."/>
            <person name="Nakamura H."/>
            <person name="Mori M."/>
            <person name="Yoshida Y."/>
            <person name="Ohtoshi R."/>
            <person name="Malay A.D."/>
            <person name="Moran D.A.P."/>
            <person name="Tomita M."/>
            <person name="Numata K."/>
            <person name="Arakawa K."/>
        </authorList>
    </citation>
    <scope>NUCLEOTIDE SEQUENCE</scope>
</reference>
<gene>
    <name evidence="1" type="ORF">NPIL_112291</name>
</gene>
<proteinExistence type="predicted"/>
<evidence type="ECO:0000313" key="2">
    <source>
        <dbReference type="Proteomes" id="UP000887013"/>
    </source>
</evidence>
<dbReference type="AlphaFoldDB" id="A0A8X6PG74"/>